<dbReference type="PANTHER" id="PTHR12714">
    <property type="entry name" value="PROTEIN-S ISOPRENYLCYSTEINE O-METHYLTRANSFERASE"/>
    <property type="match status" value="1"/>
</dbReference>
<dbReference type="Gene3D" id="1.20.120.1630">
    <property type="match status" value="1"/>
</dbReference>
<keyword evidence="3 5" id="KW-1133">Transmembrane helix</keyword>
<evidence type="ECO:0000256" key="4">
    <source>
        <dbReference type="ARBA" id="ARBA00023136"/>
    </source>
</evidence>
<evidence type="ECO:0000313" key="6">
    <source>
        <dbReference type="EMBL" id="GAA1962601.1"/>
    </source>
</evidence>
<keyword evidence="4 5" id="KW-0472">Membrane</keyword>
<sequence>MGRTSAVIGSVIFFLVAPGVVAFLVPFLLGQGQVEAWRLDPPVVKWAGLALGAAGTMALIECFARFALKGRGTPAPIAPTEHLVVTGLYRYVRNPMYVAVLAIILAQAMWFASIAVLIYAAITWASFTAFVIGYEEPTLARSFGDEYVVYRANVHRWIPRLVPWHGPPDPSSPAHVDRNA</sequence>
<reference evidence="7" key="1">
    <citation type="journal article" date="2019" name="Int. J. Syst. Evol. Microbiol.">
        <title>The Global Catalogue of Microorganisms (GCM) 10K type strain sequencing project: providing services to taxonomists for standard genome sequencing and annotation.</title>
        <authorList>
            <consortium name="The Broad Institute Genomics Platform"/>
            <consortium name="The Broad Institute Genome Sequencing Center for Infectious Disease"/>
            <person name="Wu L."/>
            <person name="Ma J."/>
        </authorList>
    </citation>
    <scope>NUCLEOTIDE SEQUENCE [LARGE SCALE GENOMIC DNA]</scope>
    <source>
        <strain evidence="7">JCM 14901</strain>
    </source>
</reference>
<evidence type="ECO:0000256" key="1">
    <source>
        <dbReference type="ARBA" id="ARBA00004127"/>
    </source>
</evidence>
<dbReference type="Proteomes" id="UP001499933">
    <property type="component" value="Unassembled WGS sequence"/>
</dbReference>
<evidence type="ECO:0000256" key="5">
    <source>
        <dbReference type="SAM" id="Phobius"/>
    </source>
</evidence>
<keyword evidence="2 5" id="KW-0812">Transmembrane</keyword>
<dbReference type="InterPro" id="IPR007318">
    <property type="entry name" value="Phopholipid_MeTrfase"/>
</dbReference>
<evidence type="ECO:0000256" key="3">
    <source>
        <dbReference type="ARBA" id="ARBA00022989"/>
    </source>
</evidence>
<keyword evidence="7" id="KW-1185">Reference proteome</keyword>
<feature type="transmembrane region" description="Helical" evidence="5">
    <location>
        <begin position="46"/>
        <end position="68"/>
    </location>
</feature>
<proteinExistence type="predicted"/>
<dbReference type="PANTHER" id="PTHR12714:SF24">
    <property type="entry name" value="SLR1182 PROTEIN"/>
    <property type="match status" value="1"/>
</dbReference>
<evidence type="ECO:0000313" key="7">
    <source>
        <dbReference type="Proteomes" id="UP001499933"/>
    </source>
</evidence>
<dbReference type="RefSeq" id="WP_344095417.1">
    <property type="nucleotide sequence ID" value="NZ_BAAAOG010000005.1"/>
</dbReference>
<gene>
    <name evidence="6" type="ORF">GCM10009776_26590</name>
</gene>
<dbReference type="Pfam" id="PF04191">
    <property type="entry name" value="PEMT"/>
    <property type="match status" value="1"/>
</dbReference>
<feature type="transmembrane region" description="Helical" evidence="5">
    <location>
        <begin position="97"/>
        <end position="122"/>
    </location>
</feature>
<comment type="subcellular location">
    <subcellularLocation>
        <location evidence="1">Endomembrane system</location>
        <topology evidence="1">Multi-pass membrane protein</topology>
    </subcellularLocation>
</comment>
<name>A0ABP5CGR1_9MICO</name>
<organism evidence="6 7">
    <name type="scientific">Microbacterium deminutum</name>
    <dbReference type="NCBI Taxonomy" id="344164"/>
    <lineage>
        <taxon>Bacteria</taxon>
        <taxon>Bacillati</taxon>
        <taxon>Actinomycetota</taxon>
        <taxon>Actinomycetes</taxon>
        <taxon>Micrococcales</taxon>
        <taxon>Microbacteriaceae</taxon>
        <taxon>Microbacterium</taxon>
    </lineage>
</organism>
<protein>
    <submittedName>
        <fullName evidence="6">Isoprenylcysteine carboxylmethyltransferase family protein</fullName>
    </submittedName>
</protein>
<dbReference type="EMBL" id="BAAAOG010000005">
    <property type="protein sequence ID" value="GAA1962601.1"/>
    <property type="molecule type" value="Genomic_DNA"/>
</dbReference>
<comment type="caution">
    <text evidence="6">The sequence shown here is derived from an EMBL/GenBank/DDBJ whole genome shotgun (WGS) entry which is preliminary data.</text>
</comment>
<accession>A0ABP5CGR1</accession>
<evidence type="ECO:0000256" key="2">
    <source>
        <dbReference type="ARBA" id="ARBA00022692"/>
    </source>
</evidence>